<keyword evidence="2" id="KW-1185">Reference proteome</keyword>
<dbReference type="KEGG" id="byl:A4V09_11245"/>
<reference evidence="1" key="1">
    <citation type="submission" date="2017-04" db="EMBL/GenBank/DDBJ databases">
        <title>Complete Genome Sequences of Twelve Strains of a Stable Defined Moderately Diverse Mouse Microbiota 2 (sDMDMm2).</title>
        <authorList>
            <person name="Uchimura Y."/>
            <person name="Wyss M."/>
            <person name="Brugiroux S."/>
            <person name="Limenitakis J.P."/>
            <person name="Stecher B."/>
            <person name="McCoy K.D."/>
            <person name="Macpherson A.J."/>
        </authorList>
    </citation>
    <scope>NUCLEOTIDE SEQUENCE</scope>
    <source>
        <strain evidence="1">YL58</strain>
    </source>
</reference>
<dbReference type="Proteomes" id="UP000092574">
    <property type="component" value="Chromosome"/>
</dbReference>
<organism evidence="1 2">
    <name type="scientific">Blautia pseudococcoides</name>
    <dbReference type="NCBI Taxonomy" id="1796616"/>
    <lineage>
        <taxon>Bacteria</taxon>
        <taxon>Bacillati</taxon>
        <taxon>Bacillota</taxon>
        <taxon>Clostridia</taxon>
        <taxon>Lachnospirales</taxon>
        <taxon>Lachnospiraceae</taxon>
        <taxon>Blautia</taxon>
    </lineage>
</organism>
<protein>
    <submittedName>
        <fullName evidence="1">Uncharacterized protein</fullName>
    </submittedName>
</protein>
<evidence type="ECO:0000313" key="2">
    <source>
        <dbReference type="Proteomes" id="UP000092574"/>
    </source>
</evidence>
<proteinExistence type="predicted"/>
<sequence length="286" mass="31957">MGLTNYGLVSPLCKTSACVVDEMREKFEDFDIDLKASYDFVSVIEDLRTGISDFVKAGNQIDACIVIPESFVLNNDIQKIMKLLGISPKIQYKMVGISHGSIEAIGKAVDIIHTKGYKRVLILTGGIIFQTSLKENICERNIMGFAWSTIMIENQNNALDGYESNYIDKTCKTIETGFNFKEFAKDITYFMSVNNFTNNDIDNIIICGGYGVAAKSVLRSMGRITDSIILLNDKYGDFGVSSVAMAMNLGKKIKSDFGKRVIIINIGYNQEIEIMSWLYGENYISF</sequence>
<dbReference type="AlphaFoldDB" id="A0A1C7I9I9"/>
<name>A0A1C7I9I9_9FIRM</name>
<dbReference type="EMBL" id="CP015405">
    <property type="protein sequence ID" value="ANU76291.1"/>
    <property type="molecule type" value="Genomic_DNA"/>
</dbReference>
<evidence type="ECO:0000313" key="1">
    <source>
        <dbReference type="EMBL" id="ANU76291.1"/>
    </source>
</evidence>
<dbReference type="STRING" id="1796616.A4V09_11245"/>
<gene>
    <name evidence="1" type="ORF">A4V09_11245</name>
</gene>
<dbReference type="RefSeq" id="WP_065542463.1">
    <property type="nucleotide sequence ID" value="NZ_CP015405.2"/>
</dbReference>
<accession>A0A1C7I9I9</accession>